<sequence length="131" mass="14379">MVWRISDLVWNLAMASVSGYLNLVETSEWWIRRLSVRGDCGQAALGGERGTALLDRFGHRPSFGGGGSQFFGSILCCPNAEFVCWRGVFADNEIPKPSHEPLGTGIENWGRRRPVGSAPKAASDRRKGKET</sequence>
<feature type="region of interest" description="Disordered" evidence="1">
    <location>
        <begin position="97"/>
        <end position="131"/>
    </location>
</feature>
<proteinExistence type="predicted"/>
<comment type="caution">
    <text evidence="2">The sequence shown here is derived from an EMBL/GenBank/DDBJ whole genome shotgun (WGS) entry which is preliminary data.</text>
</comment>
<accession>A0AA37GNI8</accession>
<name>A0AA37GNI8_9PEZI</name>
<evidence type="ECO:0000313" key="2">
    <source>
        <dbReference type="EMBL" id="GJC83541.1"/>
    </source>
</evidence>
<organism evidence="2 3">
    <name type="scientific">Colletotrichum liriopes</name>
    <dbReference type="NCBI Taxonomy" id="708192"/>
    <lineage>
        <taxon>Eukaryota</taxon>
        <taxon>Fungi</taxon>
        <taxon>Dikarya</taxon>
        <taxon>Ascomycota</taxon>
        <taxon>Pezizomycotina</taxon>
        <taxon>Sordariomycetes</taxon>
        <taxon>Hypocreomycetidae</taxon>
        <taxon>Glomerellales</taxon>
        <taxon>Glomerellaceae</taxon>
        <taxon>Colletotrichum</taxon>
        <taxon>Colletotrichum spaethianum species complex</taxon>
    </lineage>
</organism>
<reference evidence="2 3" key="1">
    <citation type="submission" date="2021-07" db="EMBL/GenBank/DDBJ databases">
        <title>Genome data of Colletotrichum spaethianum.</title>
        <authorList>
            <person name="Utami Y.D."/>
            <person name="Hiruma K."/>
        </authorList>
    </citation>
    <scope>NUCLEOTIDE SEQUENCE [LARGE SCALE GENOMIC DNA]</scope>
    <source>
        <strain evidence="2 3">MAFF 242679</strain>
    </source>
</reference>
<evidence type="ECO:0000256" key="1">
    <source>
        <dbReference type="SAM" id="MobiDB-lite"/>
    </source>
</evidence>
<evidence type="ECO:0000313" key="3">
    <source>
        <dbReference type="Proteomes" id="UP001055172"/>
    </source>
</evidence>
<dbReference type="Proteomes" id="UP001055172">
    <property type="component" value="Unassembled WGS sequence"/>
</dbReference>
<feature type="compositionally biased region" description="Basic and acidic residues" evidence="1">
    <location>
        <begin position="122"/>
        <end position="131"/>
    </location>
</feature>
<dbReference type="EMBL" id="BPPX01000012">
    <property type="protein sequence ID" value="GJC83541.1"/>
    <property type="molecule type" value="Genomic_DNA"/>
</dbReference>
<dbReference type="AlphaFoldDB" id="A0AA37GNI8"/>
<protein>
    <submittedName>
        <fullName evidence="2">Uncharacterized protein</fullName>
    </submittedName>
</protein>
<keyword evidence="3" id="KW-1185">Reference proteome</keyword>
<gene>
    <name evidence="2" type="ORF">ColLi_06379</name>
</gene>